<keyword evidence="2" id="KW-1185">Reference proteome</keyword>
<dbReference type="Proteomes" id="UP000184476">
    <property type="component" value="Unassembled WGS sequence"/>
</dbReference>
<dbReference type="AlphaFoldDB" id="A0A1M5AWJ3"/>
<accession>A0A1M5AWJ3</accession>
<dbReference type="EMBL" id="FQVL01000016">
    <property type="protein sequence ID" value="SHF34641.1"/>
    <property type="molecule type" value="Genomic_DNA"/>
</dbReference>
<dbReference type="STRING" id="112248.SAMN05444392_11645"/>
<reference evidence="1 2" key="1">
    <citation type="submission" date="2016-11" db="EMBL/GenBank/DDBJ databases">
        <authorList>
            <person name="Jaros S."/>
            <person name="Januszkiewicz K."/>
            <person name="Wedrychowicz H."/>
        </authorList>
    </citation>
    <scope>NUCLEOTIDE SEQUENCE [LARGE SCALE GENOMIC DNA]</scope>
    <source>
        <strain evidence="1 2">DSM 44666</strain>
    </source>
</reference>
<evidence type="ECO:0008006" key="3">
    <source>
        <dbReference type="Google" id="ProtNLM"/>
    </source>
</evidence>
<proteinExistence type="predicted"/>
<name>A0A1M5AWJ3_9BACL</name>
<organism evidence="1 2">
    <name type="scientific">Seinonella peptonophila</name>
    <dbReference type="NCBI Taxonomy" id="112248"/>
    <lineage>
        <taxon>Bacteria</taxon>
        <taxon>Bacillati</taxon>
        <taxon>Bacillota</taxon>
        <taxon>Bacilli</taxon>
        <taxon>Bacillales</taxon>
        <taxon>Thermoactinomycetaceae</taxon>
        <taxon>Seinonella</taxon>
    </lineage>
</organism>
<sequence length="46" mass="5173">MKETKNSPKKYTTPNLIVLGNIVDITFGGKDGHNTDTFSTRYPRSE</sequence>
<evidence type="ECO:0000313" key="2">
    <source>
        <dbReference type="Proteomes" id="UP000184476"/>
    </source>
</evidence>
<evidence type="ECO:0000313" key="1">
    <source>
        <dbReference type="EMBL" id="SHF34641.1"/>
    </source>
</evidence>
<dbReference type="RefSeq" id="WP_175552412.1">
    <property type="nucleotide sequence ID" value="NZ_FQVL01000016.1"/>
</dbReference>
<protein>
    <recommendedName>
        <fullName evidence="3">Lasso RiPP family leader peptide-containing protein</fullName>
    </recommendedName>
</protein>
<gene>
    <name evidence="1" type="ORF">SAMN05444392_11645</name>
</gene>